<dbReference type="EMBL" id="JASSZA010000010">
    <property type="protein sequence ID" value="KAK2100265.1"/>
    <property type="molecule type" value="Genomic_DNA"/>
</dbReference>
<name>A0ABQ9UT59_SAGOE</name>
<feature type="region of interest" description="Disordered" evidence="1">
    <location>
        <begin position="1"/>
        <end position="227"/>
    </location>
</feature>
<keyword evidence="3" id="KW-1185">Reference proteome</keyword>
<feature type="compositionally biased region" description="Low complexity" evidence="1">
    <location>
        <begin position="103"/>
        <end position="186"/>
    </location>
</feature>
<evidence type="ECO:0000313" key="3">
    <source>
        <dbReference type="Proteomes" id="UP001266305"/>
    </source>
</evidence>
<proteinExistence type="predicted"/>
<reference evidence="2 3" key="1">
    <citation type="submission" date="2023-05" db="EMBL/GenBank/DDBJ databases">
        <title>B98-5 Cell Line De Novo Hybrid Assembly: An Optical Mapping Approach.</title>
        <authorList>
            <person name="Kananen K."/>
            <person name="Auerbach J.A."/>
            <person name="Kautto E."/>
            <person name="Blachly J.S."/>
        </authorList>
    </citation>
    <scope>NUCLEOTIDE SEQUENCE [LARGE SCALE GENOMIC DNA]</scope>
    <source>
        <strain evidence="2">B95-8</strain>
        <tissue evidence="2">Cell line</tissue>
    </source>
</reference>
<evidence type="ECO:0000256" key="1">
    <source>
        <dbReference type="SAM" id="MobiDB-lite"/>
    </source>
</evidence>
<protein>
    <recommendedName>
        <fullName evidence="4">Skin secretory protein xP2-like</fullName>
    </recommendedName>
</protein>
<gene>
    <name evidence="2" type="ORF">P7K49_021613</name>
</gene>
<accession>A0ABQ9UT59</accession>
<evidence type="ECO:0008006" key="4">
    <source>
        <dbReference type="Google" id="ProtNLM"/>
    </source>
</evidence>
<feature type="compositionally biased region" description="Low complexity" evidence="1">
    <location>
        <begin position="30"/>
        <end position="57"/>
    </location>
</feature>
<organism evidence="2 3">
    <name type="scientific">Saguinus oedipus</name>
    <name type="common">Cotton-top tamarin</name>
    <name type="synonym">Oedipomidas oedipus</name>
    <dbReference type="NCBI Taxonomy" id="9490"/>
    <lineage>
        <taxon>Eukaryota</taxon>
        <taxon>Metazoa</taxon>
        <taxon>Chordata</taxon>
        <taxon>Craniata</taxon>
        <taxon>Vertebrata</taxon>
        <taxon>Euteleostomi</taxon>
        <taxon>Mammalia</taxon>
        <taxon>Eutheria</taxon>
        <taxon>Euarchontoglires</taxon>
        <taxon>Primates</taxon>
        <taxon>Haplorrhini</taxon>
        <taxon>Platyrrhini</taxon>
        <taxon>Cebidae</taxon>
        <taxon>Callitrichinae</taxon>
        <taxon>Saguinus</taxon>
    </lineage>
</organism>
<dbReference type="Proteomes" id="UP001266305">
    <property type="component" value="Unassembled WGS sequence"/>
</dbReference>
<evidence type="ECO:0000313" key="2">
    <source>
        <dbReference type="EMBL" id="KAK2100265.1"/>
    </source>
</evidence>
<comment type="caution">
    <text evidence="2">The sequence shown here is derived from an EMBL/GenBank/DDBJ whole genome shotgun (WGS) entry which is preliminary data.</text>
</comment>
<dbReference type="PRINTS" id="PR01217">
    <property type="entry name" value="PRICHEXTENSN"/>
</dbReference>
<sequence length="268" mass="27659">MQRCPAWAGASGQGMRWAHCTGQKGGAGTRGTASRGLHIPAQPQAADQGPARSWLPRLPRECCPPRRRRRKQEPTSTQACLQGVKPGASQVGPFPSTLHCMRAPAQTPTPAPEDAAPAQTPTPAPEDAAPAQTPTPVPEDAAPAQTPTPAPEDAAPAQTPTPVPEDAAPAQTPTPAPEDAAPAQTPTPVPEDAAPAQTPTPVPEDAAPAFLWSPPVHPAPSRPPCSKHALSKLQVWSHYSMPGHPHGLPAALVCPTGPSAQHSQHPQS</sequence>